<evidence type="ECO:0000313" key="2">
    <source>
        <dbReference type="EMBL" id="OAR03223.1"/>
    </source>
</evidence>
<feature type="transmembrane region" description="Helical" evidence="1">
    <location>
        <begin position="234"/>
        <end position="254"/>
    </location>
</feature>
<proteinExistence type="predicted"/>
<reference evidence="2 3" key="1">
    <citation type="submission" date="2015-09" db="EMBL/GenBank/DDBJ databases">
        <title>Draft genome sequence of Hydrogenibacillus schlegelii DSM 2000.</title>
        <authorList>
            <person name="Hemp J."/>
        </authorList>
    </citation>
    <scope>NUCLEOTIDE SEQUENCE [LARGE SCALE GENOMIC DNA]</scope>
    <source>
        <strain evidence="2 3">MA 48</strain>
    </source>
</reference>
<dbReference type="Proteomes" id="UP000243024">
    <property type="component" value="Unassembled WGS sequence"/>
</dbReference>
<protein>
    <submittedName>
        <fullName evidence="2">Uncharacterized protein</fullName>
    </submittedName>
</protein>
<keyword evidence="1" id="KW-1133">Transmembrane helix</keyword>
<dbReference type="OrthoDB" id="2679245at2"/>
<gene>
    <name evidence="2" type="ORF">SA87_04875</name>
</gene>
<keyword evidence="1" id="KW-0812">Transmembrane</keyword>
<feature type="transmembrane region" description="Helical" evidence="1">
    <location>
        <begin position="210"/>
        <end position="228"/>
    </location>
</feature>
<dbReference type="EMBL" id="JXBB01000066">
    <property type="protein sequence ID" value="OAR03223.1"/>
    <property type="molecule type" value="Genomic_DNA"/>
</dbReference>
<dbReference type="AlphaFoldDB" id="A0A179ILV2"/>
<accession>A0A179ILV2</accession>
<name>A0A179ILV2_HYDSH</name>
<sequence>MGEVLFGLFRSGLEALTAGVAAAGMAAAYGRLAVRFGWVKPNADGRPVPAGTGLALALGWGAALVADHALLPDPADRPKAPAVAAGLLAVAATGWVDDAFGTTAVRGILGHLRAMGRTLRPTTGGLRLVVYPVAGALEAAASGAPPAWGALLFSTLAHGLNLLDKRPLRALKAFALVALPAFSFGGPPAGAAFFGGLVPLLSADRRKTALFGEAGVATLAWALFFPLLQAPPAVAGGVWAVFAGLAALAERTSLSARIERSRRLSALDRLGVRP</sequence>
<comment type="caution">
    <text evidence="2">The sequence shown here is derived from an EMBL/GenBank/DDBJ whole genome shotgun (WGS) entry which is preliminary data.</text>
</comment>
<evidence type="ECO:0000256" key="1">
    <source>
        <dbReference type="SAM" id="Phobius"/>
    </source>
</evidence>
<organism evidence="2 3">
    <name type="scientific">Hydrogenibacillus schlegelii</name>
    <name type="common">Bacillus schlegelii</name>
    <dbReference type="NCBI Taxonomy" id="1484"/>
    <lineage>
        <taxon>Bacteria</taxon>
        <taxon>Bacillati</taxon>
        <taxon>Bacillota</taxon>
        <taxon>Bacilli</taxon>
        <taxon>Bacillales</taxon>
        <taxon>Bacillales Family X. Incertae Sedis</taxon>
        <taxon>Hydrogenibacillus</taxon>
    </lineage>
</organism>
<feature type="transmembrane region" description="Helical" evidence="1">
    <location>
        <begin position="173"/>
        <end position="198"/>
    </location>
</feature>
<keyword evidence="1" id="KW-0472">Membrane</keyword>
<evidence type="ECO:0000313" key="3">
    <source>
        <dbReference type="Proteomes" id="UP000243024"/>
    </source>
</evidence>
<keyword evidence="3" id="KW-1185">Reference proteome</keyword>
<dbReference type="RefSeq" id="WP_066203775.1">
    <property type="nucleotide sequence ID" value="NZ_CBCSAS010000010.1"/>
</dbReference>
<dbReference type="STRING" id="1484.SA87_04875"/>